<gene>
    <name evidence="8" type="ORF">HCR03_11210</name>
</gene>
<name>A0A7G8T6T5_9FIRM</name>
<evidence type="ECO:0000313" key="9">
    <source>
        <dbReference type="Proteomes" id="UP000515909"/>
    </source>
</evidence>
<proteinExistence type="inferred from homology"/>
<dbReference type="Gene3D" id="1.10.1740.10">
    <property type="match status" value="1"/>
</dbReference>
<dbReference type="InterPro" id="IPR013324">
    <property type="entry name" value="RNA_pol_sigma_r3/r4-like"/>
</dbReference>
<evidence type="ECO:0000259" key="6">
    <source>
        <dbReference type="Pfam" id="PF04542"/>
    </source>
</evidence>
<dbReference type="GO" id="GO:0016987">
    <property type="term" value="F:sigma factor activity"/>
    <property type="evidence" value="ECO:0007669"/>
    <property type="project" value="UniProtKB-KW"/>
</dbReference>
<sequence length="183" mass="21279">MLPCIMAIENEEERQTMDQLYRQNYKLMLYIAKGILKDQSKAEDAVSQTFVKIIEKFQKFSFEDCNKTKGLVVILVKHICYNMLREESHHSQVSLDEENFQADSFDLPCDHLLTEEAYRALQAELNRLDEKFRIVLELKYVYGCSHEEIARLLDISPGNARVRLCRAKAALAKAMNERGFHGE</sequence>
<reference evidence="8 9" key="1">
    <citation type="submission" date="2020-08" db="EMBL/GenBank/DDBJ databases">
        <title>The isolate Caproiciproducens sp. 7D4C2 produces n-caproate at mildly acidic conditions from hexoses: genome and rBOX comparison with related strains and chain-elongating bacteria.</title>
        <authorList>
            <person name="Esquivel-Elizondo S."/>
            <person name="Bagci C."/>
            <person name="Temovska M."/>
            <person name="Jeon B.S."/>
            <person name="Bessarab I."/>
            <person name="Williams R.B.H."/>
            <person name="Huson D.H."/>
            <person name="Angenent L.T."/>
        </authorList>
    </citation>
    <scope>NUCLEOTIDE SEQUENCE [LARGE SCALE GENOMIC DNA]</scope>
    <source>
        <strain evidence="8 9">7D4C2</strain>
    </source>
</reference>
<dbReference type="InterPro" id="IPR013325">
    <property type="entry name" value="RNA_pol_sigma_r2"/>
</dbReference>
<dbReference type="AlphaFoldDB" id="A0A7G8T6T5"/>
<dbReference type="Gene3D" id="1.10.10.10">
    <property type="entry name" value="Winged helix-like DNA-binding domain superfamily/Winged helix DNA-binding domain"/>
    <property type="match status" value="1"/>
</dbReference>
<feature type="domain" description="RNA polymerase sigma factor 70 region 4 type 2" evidence="7">
    <location>
        <begin position="119"/>
        <end position="171"/>
    </location>
</feature>
<organism evidence="8 9">
    <name type="scientific">Caproicibacter fermentans</name>
    <dbReference type="NCBI Taxonomy" id="2576756"/>
    <lineage>
        <taxon>Bacteria</taxon>
        <taxon>Bacillati</taxon>
        <taxon>Bacillota</taxon>
        <taxon>Clostridia</taxon>
        <taxon>Eubacteriales</taxon>
        <taxon>Acutalibacteraceae</taxon>
        <taxon>Caproicibacter</taxon>
    </lineage>
</organism>
<dbReference type="CDD" id="cd06171">
    <property type="entry name" value="Sigma70_r4"/>
    <property type="match status" value="1"/>
</dbReference>
<evidence type="ECO:0000256" key="2">
    <source>
        <dbReference type="ARBA" id="ARBA00023015"/>
    </source>
</evidence>
<dbReference type="Pfam" id="PF08281">
    <property type="entry name" value="Sigma70_r4_2"/>
    <property type="match status" value="1"/>
</dbReference>
<dbReference type="NCBIfam" id="TIGR02937">
    <property type="entry name" value="sigma70-ECF"/>
    <property type="match status" value="1"/>
</dbReference>
<dbReference type="Pfam" id="PF04542">
    <property type="entry name" value="Sigma70_r2"/>
    <property type="match status" value="1"/>
</dbReference>
<feature type="domain" description="RNA polymerase sigma-70 region 2" evidence="6">
    <location>
        <begin position="20"/>
        <end position="88"/>
    </location>
</feature>
<dbReference type="RefSeq" id="WP_187034259.1">
    <property type="nucleotide sequence ID" value="NZ_CP060286.1"/>
</dbReference>
<comment type="similarity">
    <text evidence="1">Belongs to the sigma-70 factor family. ECF subfamily.</text>
</comment>
<dbReference type="GO" id="GO:0006352">
    <property type="term" value="P:DNA-templated transcription initiation"/>
    <property type="evidence" value="ECO:0007669"/>
    <property type="project" value="InterPro"/>
</dbReference>
<evidence type="ECO:0000256" key="4">
    <source>
        <dbReference type="ARBA" id="ARBA00023125"/>
    </source>
</evidence>
<evidence type="ECO:0000256" key="5">
    <source>
        <dbReference type="ARBA" id="ARBA00023163"/>
    </source>
</evidence>
<dbReference type="SUPFAM" id="SSF88659">
    <property type="entry name" value="Sigma3 and sigma4 domains of RNA polymerase sigma factors"/>
    <property type="match status" value="1"/>
</dbReference>
<evidence type="ECO:0000313" key="8">
    <source>
        <dbReference type="EMBL" id="QNK39326.1"/>
    </source>
</evidence>
<dbReference type="EMBL" id="CP060286">
    <property type="protein sequence ID" value="QNK39326.1"/>
    <property type="molecule type" value="Genomic_DNA"/>
</dbReference>
<evidence type="ECO:0000256" key="3">
    <source>
        <dbReference type="ARBA" id="ARBA00023082"/>
    </source>
</evidence>
<keyword evidence="3" id="KW-0731">Sigma factor</keyword>
<keyword evidence="2" id="KW-0805">Transcription regulation</keyword>
<protein>
    <submittedName>
        <fullName evidence="8">Sigma-70 family RNA polymerase sigma factor</fullName>
    </submittedName>
</protein>
<dbReference type="InterPro" id="IPR014284">
    <property type="entry name" value="RNA_pol_sigma-70_dom"/>
</dbReference>
<accession>A0A7G8T6T5</accession>
<dbReference type="SUPFAM" id="SSF88946">
    <property type="entry name" value="Sigma2 domain of RNA polymerase sigma factors"/>
    <property type="match status" value="1"/>
</dbReference>
<dbReference type="KEGG" id="cfem:HCR03_11210"/>
<keyword evidence="5" id="KW-0804">Transcription</keyword>
<dbReference type="Proteomes" id="UP000515909">
    <property type="component" value="Chromosome"/>
</dbReference>
<dbReference type="GO" id="GO:0003677">
    <property type="term" value="F:DNA binding"/>
    <property type="evidence" value="ECO:0007669"/>
    <property type="project" value="UniProtKB-KW"/>
</dbReference>
<evidence type="ECO:0000256" key="1">
    <source>
        <dbReference type="ARBA" id="ARBA00010641"/>
    </source>
</evidence>
<dbReference type="InterPro" id="IPR039425">
    <property type="entry name" value="RNA_pol_sigma-70-like"/>
</dbReference>
<dbReference type="PANTHER" id="PTHR43133:SF8">
    <property type="entry name" value="RNA POLYMERASE SIGMA FACTOR HI_1459-RELATED"/>
    <property type="match status" value="1"/>
</dbReference>
<dbReference type="PANTHER" id="PTHR43133">
    <property type="entry name" value="RNA POLYMERASE ECF-TYPE SIGMA FACTO"/>
    <property type="match status" value="1"/>
</dbReference>
<dbReference type="InterPro" id="IPR036388">
    <property type="entry name" value="WH-like_DNA-bd_sf"/>
</dbReference>
<dbReference type="InterPro" id="IPR007627">
    <property type="entry name" value="RNA_pol_sigma70_r2"/>
</dbReference>
<evidence type="ECO:0000259" key="7">
    <source>
        <dbReference type="Pfam" id="PF08281"/>
    </source>
</evidence>
<dbReference type="InterPro" id="IPR013249">
    <property type="entry name" value="RNA_pol_sigma70_r4_t2"/>
</dbReference>
<keyword evidence="4" id="KW-0238">DNA-binding</keyword>